<name>A0ABX0UT42_9BACT</name>
<dbReference type="Pfam" id="PF12833">
    <property type="entry name" value="HTH_18"/>
    <property type="match status" value="1"/>
</dbReference>
<reference evidence="5 6" key="1">
    <citation type="submission" date="2020-03" db="EMBL/GenBank/DDBJ databases">
        <title>Genomic Encyclopedia of Type Strains, Phase IV (KMG-IV): sequencing the most valuable type-strain genomes for metagenomic binning, comparative biology and taxonomic classification.</title>
        <authorList>
            <person name="Goeker M."/>
        </authorList>
    </citation>
    <scope>NUCLEOTIDE SEQUENCE [LARGE SCALE GENOMIC DNA]</scope>
    <source>
        <strain evidence="5 6">DSM 102865</strain>
    </source>
</reference>
<dbReference type="InterPro" id="IPR009057">
    <property type="entry name" value="Homeodomain-like_sf"/>
</dbReference>
<keyword evidence="3" id="KW-0804">Transcription</keyword>
<dbReference type="SUPFAM" id="SSF46689">
    <property type="entry name" value="Homeodomain-like"/>
    <property type="match status" value="1"/>
</dbReference>
<dbReference type="Proteomes" id="UP001179181">
    <property type="component" value="Unassembled WGS sequence"/>
</dbReference>
<feature type="domain" description="HTH araC/xylS-type" evidence="4">
    <location>
        <begin position="181"/>
        <end position="279"/>
    </location>
</feature>
<evidence type="ECO:0000256" key="2">
    <source>
        <dbReference type="ARBA" id="ARBA00023125"/>
    </source>
</evidence>
<accession>A0ABX0UT42</accession>
<gene>
    <name evidence="5" type="ORF">FHS68_005332</name>
</gene>
<keyword evidence="1" id="KW-0805">Transcription regulation</keyword>
<dbReference type="PANTHER" id="PTHR43280:SF32">
    <property type="entry name" value="TRANSCRIPTIONAL REGULATORY PROTEIN"/>
    <property type="match status" value="1"/>
</dbReference>
<evidence type="ECO:0000313" key="5">
    <source>
        <dbReference type="EMBL" id="NIJ56134.1"/>
    </source>
</evidence>
<dbReference type="Gene3D" id="1.10.10.60">
    <property type="entry name" value="Homeodomain-like"/>
    <property type="match status" value="1"/>
</dbReference>
<evidence type="ECO:0000256" key="3">
    <source>
        <dbReference type="ARBA" id="ARBA00023163"/>
    </source>
</evidence>
<dbReference type="SMART" id="SM00342">
    <property type="entry name" value="HTH_ARAC"/>
    <property type="match status" value="1"/>
</dbReference>
<dbReference type="EMBL" id="JAASQJ010000008">
    <property type="protein sequence ID" value="NIJ56134.1"/>
    <property type="molecule type" value="Genomic_DNA"/>
</dbReference>
<evidence type="ECO:0000259" key="4">
    <source>
        <dbReference type="PROSITE" id="PS01124"/>
    </source>
</evidence>
<keyword evidence="2" id="KW-0238">DNA-binding</keyword>
<keyword evidence="6" id="KW-1185">Reference proteome</keyword>
<organism evidence="5 6">
    <name type="scientific">Dyadobacter arcticus</name>
    <dbReference type="NCBI Taxonomy" id="1078754"/>
    <lineage>
        <taxon>Bacteria</taxon>
        <taxon>Pseudomonadati</taxon>
        <taxon>Bacteroidota</taxon>
        <taxon>Cytophagia</taxon>
        <taxon>Cytophagales</taxon>
        <taxon>Spirosomataceae</taxon>
        <taxon>Dyadobacter</taxon>
    </lineage>
</organism>
<dbReference type="RefSeq" id="WP_167277140.1">
    <property type="nucleotide sequence ID" value="NZ_JAASQJ010000008.1"/>
</dbReference>
<dbReference type="PROSITE" id="PS01124">
    <property type="entry name" value="HTH_ARAC_FAMILY_2"/>
    <property type="match status" value="1"/>
</dbReference>
<sequence length="294" mass="33772">MKWQFEDRMTYGQFKVSVGEGSLKGDGLLNGSKEVLSTIVLNTGSDQQVVIDKITHTFPSGSILPLVSNQHFLFNNPQPLIAWQFNRSFYCIADHDAEVGCVGFLFYGIQNPLFIALSEQEMKGISIIQTMCVEDMSVKDKMQGEMLRTLLKRLIIKVTRIAKRQTENYDCFTEEKMDVIRMFNLLVEANYRSQHEVQFYAQAMNKSPKTLTNIFGLCNYPSPSKLIQRRIISEAKRYLYFTNKSAKEIACELGFTSMAHFSRFFKLNAGINFSEFRGQQLLTTESQFKLPKHL</sequence>
<dbReference type="PANTHER" id="PTHR43280">
    <property type="entry name" value="ARAC-FAMILY TRANSCRIPTIONAL REGULATOR"/>
    <property type="match status" value="1"/>
</dbReference>
<proteinExistence type="predicted"/>
<evidence type="ECO:0000256" key="1">
    <source>
        <dbReference type="ARBA" id="ARBA00023015"/>
    </source>
</evidence>
<evidence type="ECO:0000313" key="6">
    <source>
        <dbReference type="Proteomes" id="UP001179181"/>
    </source>
</evidence>
<protein>
    <submittedName>
        <fullName evidence="5">AraC-like DNA-binding protein</fullName>
    </submittedName>
</protein>
<dbReference type="InterPro" id="IPR018060">
    <property type="entry name" value="HTH_AraC"/>
</dbReference>
<comment type="caution">
    <text evidence="5">The sequence shown here is derived from an EMBL/GenBank/DDBJ whole genome shotgun (WGS) entry which is preliminary data.</text>
</comment>